<dbReference type="Proteomes" id="UP001203338">
    <property type="component" value="Unassembled WGS sequence"/>
</dbReference>
<sequence length="263" mass="29693">MPASAFSNIAAKAGNKCIKGTPPAAAPLMQALNAKHTSRVQMELITLKRFRKIVPGVTFILFAIPLYIYITGNFLELDETLKMITGTGATVIAYIIGSVFSSLKFRGLINNEGHTRITNNIRSRLVDEGLTTQEEEETIKKLKSSKKLMNIFYNFIDNDPSLKEKSKLVRDNGLMWTSTADVALIGYLFSAIYFSLYFFLEYAPILYISGTIIIIITLLSHMLIHPRTVKEHIRLGNDQIDFITTNHKKELQKRIAELVNDFK</sequence>
<protein>
    <submittedName>
        <fullName evidence="2">Uncharacterized protein</fullName>
    </submittedName>
</protein>
<reference evidence="2 3" key="1">
    <citation type="submission" date="2022-05" db="EMBL/GenBank/DDBJ databases">
        <authorList>
            <person name="Park J.-S."/>
        </authorList>
    </citation>
    <scope>NUCLEOTIDE SEQUENCE [LARGE SCALE GENOMIC DNA]</scope>
    <source>
        <strain evidence="2 3">2012CJ34-2</strain>
    </source>
</reference>
<keyword evidence="1" id="KW-0812">Transmembrane</keyword>
<evidence type="ECO:0000313" key="2">
    <source>
        <dbReference type="EMBL" id="MCL6272239.1"/>
    </source>
</evidence>
<proteinExistence type="predicted"/>
<gene>
    <name evidence="2" type="ORF">M3P05_20160</name>
</gene>
<evidence type="ECO:0000313" key="3">
    <source>
        <dbReference type="Proteomes" id="UP001203338"/>
    </source>
</evidence>
<dbReference type="EMBL" id="JAMFLX010000063">
    <property type="protein sequence ID" value="MCL6272239.1"/>
    <property type="molecule type" value="Genomic_DNA"/>
</dbReference>
<keyword evidence="1" id="KW-1133">Transmembrane helix</keyword>
<accession>A0ABT0PLH9</accession>
<organism evidence="2 3">
    <name type="scientific">Parendozoicomonas callyspongiae</name>
    <dbReference type="NCBI Taxonomy" id="2942213"/>
    <lineage>
        <taxon>Bacteria</taxon>
        <taxon>Pseudomonadati</taxon>
        <taxon>Pseudomonadota</taxon>
        <taxon>Gammaproteobacteria</taxon>
        <taxon>Oceanospirillales</taxon>
        <taxon>Endozoicomonadaceae</taxon>
        <taxon>Parendozoicomonas</taxon>
    </lineage>
</organism>
<comment type="caution">
    <text evidence="2">The sequence shown here is derived from an EMBL/GenBank/DDBJ whole genome shotgun (WGS) entry which is preliminary data.</text>
</comment>
<feature type="transmembrane region" description="Helical" evidence="1">
    <location>
        <begin position="83"/>
        <end position="103"/>
    </location>
</feature>
<dbReference type="RefSeq" id="WP_249701927.1">
    <property type="nucleotide sequence ID" value="NZ_JAMFLX010000063.1"/>
</dbReference>
<evidence type="ECO:0000256" key="1">
    <source>
        <dbReference type="SAM" id="Phobius"/>
    </source>
</evidence>
<name>A0ABT0PLH9_9GAMM</name>
<feature type="transmembrane region" description="Helical" evidence="1">
    <location>
        <begin position="173"/>
        <end position="199"/>
    </location>
</feature>
<feature type="transmembrane region" description="Helical" evidence="1">
    <location>
        <begin position="205"/>
        <end position="224"/>
    </location>
</feature>
<feature type="transmembrane region" description="Helical" evidence="1">
    <location>
        <begin position="53"/>
        <end position="71"/>
    </location>
</feature>
<keyword evidence="1" id="KW-0472">Membrane</keyword>
<keyword evidence="3" id="KW-1185">Reference proteome</keyword>